<dbReference type="eggNOG" id="KOG0568">
    <property type="taxonomic scope" value="Eukaryota"/>
</dbReference>
<reference evidence="5" key="2">
    <citation type="journal article" date="2013" name="Nat. Commun.">
        <title>Genome of the Chinese tree shrew.</title>
        <authorList>
            <person name="Fan Y."/>
            <person name="Huang Z.Y."/>
            <person name="Cao C.C."/>
            <person name="Chen C.S."/>
            <person name="Chen Y.X."/>
            <person name="Fan D.D."/>
            <person name="He J."/>
            <person name="Hou H.L."/>
            <person name="Hu L."/>
            <person name="Hu X.T."/>
            <person name="Jiang X.T."/>
            <person name="Lai R."/>
            <person name="Lang Y.S."/>
            <person name="Liang B."/>
            <person name="Liao S.G."/>
            <person name="Mu D."/>
            <person name="Ma Y.Y."/>
            <person name="Niu Y.Y."/>
            <person name="Sun X.Q."/>
            <person name="Xia J.Q."/>
            <person name="Xiao J."/>
            <person name="Xiong Z.Q."/>
            <person name="Xu L."/>
            <person name="Yang L."/>
            <person name="Zhang Y."/>
            <person name="Zhao W."/>
            <person name="Zhao X.D."/>
            <person name="Zheng Y.T."/>
            <person name="Zhou J.M."/>
            <person name="Zhu Y.B."/>
            <person name="Zhang G.J."/>
            <person name="Wang J."/>
            <person name="Yao Y.G."/>
        </authorList>
    </citation>
    <scope>NUCLEOTIDE SEQUENCE [LARGE SCALE GENOMIC DNA]</scope>
</reference>
<keyword evidence="5" id="KW-1185">Reference proteome</keyword>
<sequence>MPNQGKAGFKSGLAIRSLVTSAVHCRICACAAVRKQPRRGCSDPAPGNDLDSLAPNTLPRAITVRTTTTRVPSTAAQRRPRRDLDAQRPSLRWHAHIPPDELHLPQSPSAEPPLRGVGSLLGSTLGTIMNTRYMMMAHILKSHLINPSIISSHLTMLPYIGIIKNRMMSTHKSKKKIREYYRLLNLDEGCCADDVRESFRKLAKQYHPDSGSSTADSATFIRIEEAYRTVLSHVTEQTNSRQNKIDEGEEEEEKFEYKTPQHRHYLSFEGIGFGTPSQREKQYRQFRADRATEQVMEYQKQKLHSQYFADSLTVKDVRQSKEQKITKAIERLVEDLIQESMAKGDFDNLSGKGKPLNKFSDCSYIDPMTHNLNRILIDNGYQPEWILMQKEIKDTIEQLREAILVSRKKLGNPMTLTEQKQWNQVCEQFQENIRKLNKRINDFNLIVPILARQKVHFDAQKEMIRVQKIYEAHMKTEDVADKNPKSSDQGEGEVTPRVKTSFLNWVNLWRFIKI</sequence>
<dbReference type="FunFam" id="1.10.287.110:FF:000094">
    <property type="entry name" value="dnaJ homolog subfamily C member 28"/>
    <property type="match status" value="1"/>
</dbReference>
<dbReference type="Pfam" id="PF00226">
    <property type="entry name" value="DnaJ"/>
    <property type="match status" value="1"/>
</dbReference>
<dbReference type="PANTHER" id="PTHR39158">
    <property type="entry name" value="OS08G0560600 PROTEIN"/>
    <property type="match status" value="1"/>
</dbReference>
<evidence type="ECO:0000313" key="4">
    <source>
        <dbReference type="EMBL" id="ELW62060.1"/>
    </source>
</evidence>
<organism evidence="4 5">
    <name type="scientific">Tupaia chinensis</name>
    <name type="common">Chinese tree shrew</name>
    <name type="synonym">Tupaia belangeri chinensis</name>
    <dbReference type="NCBI Taxonomy" id="246437"/>
    <lineage>
        <taxon>Eukaryota</taxon>
        <taxon>Metazoa</taxon>
        <taxon>Chordata</taxon>
        <taxon>Craniata</taxon>
        <taxon>Vertebrata</taxon>
        <taxon>Euteleostomi</taxon>
        <taxon>Mammalia</taxon>
        <taxon>Eutheria</taxon>
        <taxon>Euarchontoglires</taxon>
        <taxon>Scandentia</taxon>
        <taxon>Tupaiidae</taxon>
        <taxon>Tupaia</taxon>
    </lineage>
</organism>
<dbReference type="STRING" id="246437.L9KGP1"/>
<dbReference type="Proteomes" id="UP000011518">
    <property type="component" value="Unassembled WGS sequence"/>
</dbReference>
<evidence type="ECO:0000256" key="2">
    <source>
        <dbReference type="SAM" id="MobiDB-lite"/>
    </source>
</evidence>
<dbReference type="PROSITE" id="PS50076">
    <property type="entry name" value="DNAJ_2"/>
    <property type="match status" value="1"/>
</dbReference>
<dbReference type="Pfam" id="PF09350">
    <property type="entry name" value="DJC28_CD"/>
    <property type="match status" value="1"/>
</dbReference>
<dbReference type="EMBL" id="KB320841">
    <property type="protein sequence ID" value="ELW62060.1"/>
    <property type="molecule type" value="Genomic_DNA"/>
</dbReference>
<evidence type="ECO:0000259" key="3">
    <source>
        <dbReference type="PROSITE" id="PS50076"/>
    </source>
</evidence>
<protein>
    <submittedName>
        <fullName evidence="4">DnaJ like protein subfamily C member 28</fullName>
    </submittedName>
</protein>
<dbReference type="InterPro" id="IPR052573">
    <property type="entry name" value="DnaJ_C_subfamily_28"/>
</dbReference>
<dbReference type="SMART" id="SM00271">
    <property type="entry name" value="DnaJ"/>
    <property type="match status" value="1"/>
</dbReference>
<keyword evidence="1" id="KW-0175">Coiled coil</keyword>
<reference evidence="5" key="1">
    <citation type="submission" date="2012-07" db="EMBL/GenBank/DDBJ databases">
        <title>Genome of the Chinese tree shrew, a rising model animal genetically related to primates.</title>
        <authorList>
            <person name="Zhang G."/>
            <person name="Fan Y."/>
            <person name="Yao Y."/>
            <person name="Huang Z."/>
        </authorList>
    </citation>
    <scope>NUCLEOTIDE SEQUENCE [LARGE SCALE GENOMIC DNA]</scope>
</reference>
<feature type="domain" description="J" evidence="3">
    <location>
        <begin position="179"/>
        <end position="249"/>
    </location>
</feature>
<feature type="coiled-coil region" evidence="1">
    <location>
        <begin position="419"/>
        <end position="446"/>
    </location>
</feature>
<dbReference type="InterPro" id="IPR018961">
    <property type="entry name" value="DnaJ_homolog_subfam-C_membr-28"/>
</dbReference>
<accession>L9KGP1</accession>
<dbReference type="SUPFAM" id="SSF46565">
    <property type="entry name" value="Chaperone J-domain"/>
    <property type="match status" value="1"/>
</dbReference>
<dbReference type="FunCoup" id="L9KGP1">
    <property type="interactions" value="74"/>
</dbReference>
<proteinExistence type="predicted"/>
<gene>
    <name evidence="4" type="ORF">TREES_T100019499</name>
</gene>
<dbReference type="InParanoid" id="L9KGP1"/>
<dbReference type="PANTHER" id="PTHR39158:SF1">
    <property type="entry name" value="DNAJ HOMOLOG SUBFAMILY C MEMBER 28"/>
    <property type="match status" value="1"/>
</dbReference>
<dbReference type="CDD" id="cd06257">
    <property type="entry name" value="DnaJ"/>
    <property type="match status" value="1"/>
</dbReference>
<dbReference type="AlphaFoldDB" id="L9KGP1"/>
<dbReference type="InterPro" id="IPR036869">
    <property type="entry name" value="J_dom_sf"/>
</dbReference>
<feature type="region of interest" description="Disordered" evidence="2">
    <location>
        <begin position="68"/>
        <end position="87"/>
    </location>
</feature>
<dbReference type="InterPro" id="IPR001623">
    <property type="entry name" value="DnaJ_domain"/>
</dbReference>
<name>L9KGP1_TUPCH</name>
<dbReference type="Gene3D" id="1.10.287.110">
    <property type="entry name" value="DnaJ domain"/>
    <property type="match status" value="1"/>
</dbReference>
<evidence type="ECO:0000256" key="1">
    <source>
        <dbReference type="SAM" id="Coils"/>
    </source>
</evidence>
<evidence type="ECO:0000313" key="5">
    <source>
        <dbReference type="Proteomes" id="UP000011518"/>
    </source>
</evidence>